<dbReference type="Gene3D" id="1.10.287.130">
    <property type="match status" value="1"/>
</dbReference>
<name>A0A6M8EQ75_9BACT</name>
<dbReference type="PANTHER" id="PTHR43065">
    <property type="entry name" value="SENSOR HISTIDINE KINASE"/>
    <property type="match status" value="1"/>
</dbReference>
<keyword evidence="13 14" id="KW-0472">Membrane</keyword>
<dbReference type="Gene3D" id="3.30.450.20">
    <property type="entry name" value="PAS domain"/>
    <property type="match status" value="2"/>
</dbReference>
<protein>
    <recommendedName>
        <fullName evidence="3">histidine kinase</fullName>
        <ecNumber evidence="3">2.7.13.3</ecNumber>
    </recommendedName>
</protein>
<organism evidence="16 17">
    <name type="scientific">Arcobacter acticola</name>
    <dbReference type="NCBI Taxonomy" id="1849015"/>
    <lineage>
        <taxon>Bacteria</taxon>
        <taxon>Pseudomonadati</taxon>
        <taxon>Campylobacterota</taxon>
        <taxon>Epsilonproteobacteria</taxon>
        <taxon>Campylobacterales</taxon>
        <taxon>Arcobacteraceae</taxon>
        <taxon>Arcobacter</taxon>
    </lineage>
</organism>
<evidence type="ECO:0000256" key="8">
    <source>
        <dbReference type="ARBA" id="ARBA00022741"/>
    </source>
</evidence>
<keyword evidence="7 14" id="KW-0812">Transmembrane</keyword>
<dbReference type="GO" id="GO:0000155">
    <property type="term" value="F:phosphorelay sensor kinase activity"/>
    <property type="evidence" value="ECO:0007669"/>
    <property type="project" value="InterPro"/>
</dbReference>
<evidence type="ECO:0000313" key="17">
    <source>
        <dbReference type="Proteomes" id="UP000503483"/>
    </source>
</evidence>
<dbReference type="GO" id="GO:0005886">
    <property type="term" value="C:plasma membrane"/>
    <property type="evidence" value="ECO:0007669"/>
    <property type="project" value="UniProtKB-SubCell"/>
</dbReference>
<evidence type="ECO:0000313" key="16">
    <source>
        <dbReference type="EMBL" id="QKE29221.1"/>
    </source>
</evidence>
<dbReference type="SUPFAM" id="SSF55874">
    <property type="entry name" value="ATPase domain of HSP90 chaperone/DNA topoisomerase II/histidine kinase"/>
    <property type="match status" value="1"/>
</dbReference>
<dbReference type="Pfam" id="PF02518">
    <property type="entry name" value="HATPase_c"/>
    <property type="match status" value="1"/>
</dbReference>
<feature type="transmembrane region" description="Helical" evidence="14">
    <location>
        <begin position="353"/>
        <end position="375"/>
    </location>
</feature>
<dbReference type="Pfam" id="PF00512">
    <property type="entry name" value="HisKA"/>
    <property type="match status" value="1"/>
</dbReference>
<dbReference type="Proteomes" id="UP000503483">
    <property type="component" value="Chromosome"/>
</dbReference>
<dbReference type="InterPro" id="IPR003661">
    <property type="entry name" value="HisK_dim/P_dom"/>
</dbReference>
<dbReference type="RefSeq" id="WP_172126780.1">
    <property type="nucleotide sequence ID" value="NZ_CP042652.1"/>
</dbReference>
<accession>A0A6M8EQ75</accession>
<dbReference type="InterPro" id="IPR033480">
    <property type="entry name" value="sCache_2"/>
</dbReference>
<proteinExistence type="predicted"/>
<evidence type="ECO:0000256" key="3">
    <source>
        <dbReference type="ARBA" id="ARBA00012438"/>
    </source>
</evidence>
<dbReference type="Gene3D" id="3.30.565.10">
    <property type="entry name" value="Histidine kinase-like ATPase, C-terminal domain"/>
    <property type="match status" value="1"/>
</dbReference>
<evidence type="ECO:0000256" key="6">
    <source>
        <dbReference type="ARBA" id="ARBA00022679"/>
    </source>
</evidence>
<dbReference type="PRINTS" id="PR00344">
    <property type="entry name" value="BCTRLSENSOR"/>
</dbReference>
<keyword evidence="11 14" id="KW-1133">Transmembrane helix</keyword>
<dbReference type="SMART" id="SM00388">
    <property type="entry name" value="HisKA"/>
    <property type="match status" value="1"/>
</dbReference>
<evidence type="ECO:0000256" key="14">
    <source>
        <dbReference type="SAM" id="Phobius"/>
    </source>
</evidence>
<dbReference type="InterPro" id="IPR036890">
    <property type="entry name" value="HATPase_C_sf"/>
</dbReference>
<dbReference type="InterPro" id="IPR004010">
    <property type="entry name" value="Double_Cache_2"/>
</dbReference>
<dbReference type="CDD" id="cd00082">
    <property type="entry name" value="HisKA"/>
    <property type="match status" value="1"/>
</dbReference>
<evidence type="ECO:0000256" key="11">
    <source>
        <dbReference type="ARBA" id="ARBA00022989"/>
    </source>
</evidence>
<evidence type="ECO:0000256" key="9">
    <source>
        <dbReference type="ARBA" id="ARBA00022777"/>
    </source>
</evidence>
<dbReference type="EC" id="2.7.13.3" evidence="3"/>
<dbReference type="KEGG" id="paco:AACT_2091"/>
<dbReference type="AlphaFoldDB" id="A0A6M8EQ75"/>
<sequence length="635" mass="74381">MYLANEKKLLFIIRYLLSIIILLLSIALTTFLYFEHKETFEKIKQETEVRFFNEKKQLIKEQIDYIYNYIIDEQNSTEETLKKTLKTKIYDAHKVIINIYNQYKDIYTKEEITLLIKIVLRDMKFNDNRGYFFIYDKNGKNIFHGLNSELEDENLIKHQDSEGVFALKESLNLLKNSDESYQTWYWKKTQEDEHEYKKIGFIKNIYELDWFIGTGEYIEDFNKSIQKDVIKQISKFSFGENSYLIITDKNNNYISHINKGLIGENAFAKIKSVNDKNNLNAISKVINESQGYVSLEFYKPSTTTIESKIIYLKTIPKWDWVISTGFYENDVAVLIDKEKKTLALAYEKNIKELLLASFLSTIILLGISFYISYLIEKKLNAYKADIKGYIDENQKQYELLAQKTKLVAMGQMLENIAHQWRQPLSLITISASGIKIKKELDLLEDDFLLSSLNTIENSAYHLSETIEDFRDFFKPDREKSLFSMNSALDKTFKLLQIQLDNKQIKVIRNVDDLSITGFEREFLQVLLNIFKNAMDALESIPNEKYIFVDIYKEDTSLIIKIKDNAGGIKEDIIKRVFEPYFTTKHQSQGTGIGLYMSEEIITKHMDGVLEVENTSYEFEGENFIGALFIITMPLK</sequence>
<evidence type="ECO:0000256" key="13">
    <source>
        <dbReference type="ARBA" id="ARBA00023136"/>
    </source>
</evidence>
<gene>
    <name evidence="16" type="ORF">AACT_2091</name>
</gene>
<evidence type="ECO:0000256" key="7">
    <source>
        <dbReference type="ARBA" id="ARBA00022692"/>
    </source>
</evidence>
<keyword evidence="4" id="KW-1003">Cell membrane</keyword>
<dbReference type="EMBL" id="CP042652">
    <property type="protein sequence ID" value="QKE29221.1"/>
    <property type="molecule type" value="Genomic_DNA"/>
</dbReference>
<evidence type="ECO:0000256" key="12">
    <source>
        <dbReference type="ARBA" id="ARBA00023012"/>
    </source>
</evidence>
<keyword evidence="5" id="KW-0597">Phosphoprotein</keyword>
<dbReference type="SUPFAM" id="SSF47384">
    <property type="entry name" value="Homodimeric domain of signal transducing histidine kinase"/>
    <property type="match status" value="1"/>
</dbReference>
<reference evidence="16 17" key="1">
    <citation type="submission" date="2019-08" db="EMBL/GenBank/DDBJ databases">
        <title>Complete genome sequence of Arcobacter acticola.</title>
        <authorList>
            <person name="Miller W."/>
        </authorList>
    </citation>
    <scope>NUCLEOTIDE SEQUENCE [LARGE SCALE GENOMIC DNA]</scope>
    <source>
        <strain evidence="16 17">KCTC 52212</strain>
    </source>
</reference>
<evidence type="ECO:0000256" key="2">
    <source>
        <dbReference type="ARBA" id="ARBA00004651"/>
    </source>
</evidence>
<comment type="subcellular location">
    <subcellularLocation>
        <location evidence="2">Cell membrane</location>
        <topology evidence="2">Multi-pass membrane protein</topology>
    </subcellularLocation>
</comment>
<dbReference type="InterPro" id="IPR005467">
    <property type="entry name" value="His_kinase_dom"/>
</dbReference>
<keyword evidence="17" id="KW-1185">Reference proteome</keyword>
<keyword evidence="10" id="KW-0067">ATP-binding</keyword>
<comment type="catalytic activity">
    <reaction evidence="1">
        <text>ATP + protein L-histidine = ADP + protein N-phospho-L-histidine.</text>
        <dbReference type="EC" id="2.7.13.3"/>
    </reaction>
</comment>
<dbReference type="InterPro" id="IPR004358">
    <property type="entry name" value="Sig_transdc_His_kin-like_C"/>
</dbReference>
<keyword evidence="12" id="KW-0902">Two-component regulatory system</keyword>
<keyword evidence="6" id="KW-0808">Transferase</keyword>
<evidence type="ECO:0000256" key="5">
    <source>
        <dbReference type="ARBA" id="ARBA00022553"/>
    </source>
</evidence>
<keyword evidence="9 16" id="KW-0418">Kinase</keyword>
<dbReference type="SMART" id="SM00387">
    <property type="entry name" value="HATPase_c"/>
    <property type="match status" value="1"/>
</dbReference>
<evidence type="ECO:0000256" key="10">
    <source>
        <dbReference type="ARBA" id="ARBA00022840"/>
    </source>
</evidence>
<evidence type="ECO:0000259" key="15">
    <source>
        <dbReference type="PROSITE" id="PS50109"/>
    </source>
</evidence>
<dbReference type="SMART" id="SM01049">
    <property type="entry name" value="Cache_2"/>
    <property type="match status" value="1"/>
</dbReference>
<dbReference type="GO" id="GO:0005524">
    <property type="term" value="F:ATP binding"/>
    <property type="evidence" value="ECO:0007669"/>
    <property type="project" value="UniProtKB-KW"/>
</dbReference>
<dbReference type="Pfam" id="PF08269">
    <property type="entry name" value="dCache_2"/>
    <property type="match status" value="1"/>
</dbReference>
<dbReference type="PANTHER" id="PTHR43065:SF10">
    <property type="entry name" value="PEROXIDE STRESS-ACTIVATED HISTIDINE KINASE MAK3"/>
    <property type="match status" value="1"/>
</dbReference>
<evidence type="ECO:0000256" key="4">
    <source>
        <dbReference type="ARBA" id="ARBA00022475"/>
    </source>
</evidence>
<dbReference type="PROSITE" id="PS50109">
    <property type="entry name" value="HIS_KIN"/>
    <property type="match status" value="1"/>
</dbReference>
<feature type="transmembrane region" description="Helical" evidence="14">
    <location>
        <begin position="12"/>
        <end position="34"/>
    </location>
</feature>
<dbReference type="InterPro" id="IPR003594">
    <property type="entry name" value="HATPase_dom"/>
</dbReference>
<keyword evidence="8" id="KW-0547">Nucleotide-binding</keyword>
<feature type="domain" description="Histidine kinase" evidence="15">
    <location>
        <begin position="415"/>
        <end position="635"/>
    </location>
</feature>
<dbReference type="InterPro" id="IPR036097">
    <property type="entry name" value="HisK_dim/P_sf"/>
</dbReference>
<evidence type="ECO:0000256" key="1">
    <source>
        <dbReference type="ARBA" id="ARBA00000085"/>
    </source>
</evidence>